<feature type="domain" description="Reverse transcriptase" evidence="1">
    <location>
        <begin position="69"/>
        <end position="347"/>
    </location>
</feature>
<evidence type="ECO:0000313" key="3">
    <source>
        <dbReference type="Proteomes" id="UP001341281"/>
    </source>
</evidence>
<dbReference type="SUPFAM" id="SSF56672">
    <property type="entry name" value="DNA/RNA polymerases"/>
    <property type="match status" value="1"/>
</dbReference>
<protein>
    <recommendedName>
        <fullName evidence="1">Reverse transcriptase domain-containing protein</fullName>
    </recommendedName>
</protein>
<dbReference type="PROSITE" id="PS50878">
    <property type="entry name" value="RT_POL"/>
    <property type="match status" value="1"/>
</dbReference>
<accession>A0AAQ3U7Y1</accession>
<dbReference type="PANTHER" id="PTHR31635">
    <property type="entry name" value="REVERSE TRANSCRIPTASE DOMAIN-CONTAINING PROTEIN-RELATED"/>
    <property type="match status" value="1"/>
</dbReference>
<dbReference type="CDD" id="cd01650">
    <property type="entry name" value="RT_nLTR_like"/>
    <property type="match status" value="1"/>
</dbReference>
<organism evidence="2 3">
    <name type="scientific">Paspalum notatum var. saurae</name>
    <dbReference type="NCBI Taxonomy" id="547442"/>
    <lineage>
        <taxon>Eukaryota</taxon>
        <taxon>Viridiplantae</taxon>
        <taxon>Streptophyta</taxon>
        <taxon>Embryophyta</taxon>
        <taxon>Tracheophyta</taxon>
        <taxon>Spermatophyta</taxon>
        <taxon>Magnoliopsida</taxon>
        <taxon>Liliopsida</taxon>
        <taxon>Poales</taxon>
        <taxon>Poaceae</taxon>
        <taxon>PACMAD clade</taxon>
        <taxon>Panicoideae</taxon>
        <taxon>Andropogonodae</taxon>
        <taxon>Paspaleae</taxon>
        <taxon>Paspalinae</taxon>
        <taxon>Paspalum</taxon>
    </lineage>
</organism>
<dbReference type="AlphaFoldDB" id="A0AAQ3U7Y1"/>
<dbReference type="InterPro" id="IPR000477">
    <property type="entry name" value="RT_dom"/>
</dbReference>
<dbReference type="EMBL" id="CP144751">
    <property type="protein sequence ID" value="WVZ85025.1"/>
    <property type="molecule type" value="Genomic_DNA"/>
</dbReference>
<sequence>MIESRVEDIPQVSELENNILTAQFSEEEVKKAIFSMEHNKAPGSDGFPAEFYQVFWENIKADLMAMFYDFYKVDLHLFSLNFGVITLLPKCQEVVKIQQFRPICLLNVSFKIFTKVATKRINMVAQKVIQPSQTAFLPRRYILEGVTILHETIQELHKKKLNGVIFKVDFEKAYDNVKWPFLQQTLRMKGFSPLWCQWIQQFVSKGSVAVKVNNDVGRYCQTNKGLRQGDSLSPILFNLVVDMLAIFITRPKENGQVQGLVPRLVDGGLSILQYADDTILFMEHNLEQAKNIKIILRAFEKLSGLKINFHKGELFCYGEAKDFVEHYSQIFGCGVGNLPFRYLGIPMNHERLSNKDWKQVEELPKDILKKLDFYRSTVFWQGDSHKKKYRLARWEILCLPKKQGGFGIRKNLEIQNIYLLSKWLYKLINEEGVWPNILKKKYLRGKAIGEVQWKPGDSHF</sequence>
<dbReference type="Pfam" id="PF00078">
    <property type="entry name" value="RVT_1"/>
    <property type="match status" value="1"/>
</dbReference>
<dbReference type="Proteomes" id="UP001341281">
    <property type="component" value="Chromosome 07"/>
</dbReference>
<reference evidence="2 3" key="1">
    <citation type="submission" date="2024-02" db="EMBL/GenBank/DDBJ databases">
        <title>High-quality chromosome-scale genome assembly of Pensacola bahiagrass (Paspalum notatum Flugge var. saurae).</title>
        <authorList>
            <person name="Vega J.M."/>
            <person name="Podio M."/>
            <person name="Orjuela J."/>
            <person name="Siena L.A."/>
            <person name="Pessino S.C."/>
            <person name="Combes M.C."/>
            <person name="Mariac C."/>
            <person name="Albertini E."/>
            <person name="Pupilli F."/>
            <person name="Ortiz J.P.A."/>
            <person name="Leblanc O."/>
        </authorList>
    </citation>
    <scope>NUCLEOTIDE SEQUENCE [LARGE SCALE GENOMIC DNA]</scope>
    <source>
        <strain evidence="2">R1</strain>
        <tissue evidence="2">Leaf</tissue>
    </source>
</reference>
<dbReference type="PANTHER" id="PTHR31635:SF196">
    <property type="entry name" value="REVERSE TRANSCRIPTASE DOMAIN-CONTAINING PROTEIN-RELATED"/>
    <property type="match status" value="1"/>
</dbReference>
<evidence type="ECO:0000259" key="1">
    <source>
        <dbReference type="PROSITE" id="PS50878"/>
    </source>
</evidence>
<proteinExistence type="predicted"/>
<gene>
    <name evidence="2" type="ORF">U9M48_031988</name>
</gene>
<keyword evidence="3" id="KW-1185">Reference proteome</keyword>
<name>A0AAQ3U7Y1_PASNO</name>
<dbReference type="InterPro" id="IPR043502">
    <property type="entry name" value="DNA/RNA_pol_sf"/>
</dbReference>
<evidence type="ECO:0000313" key="2">
    <source>
        <dbReference type="EMBL" id="WVZ85025.1"/>
    </source>
</evidence>